<reference evidence="2 3" key="1">
    <citation type="submission" date="2014-08" db="EMBL/GenBank/DDBJ databases">
        <authorList>
            <person name="Bunnell A."/>
            <person name="Chain P.S."/>
            <person name="Chertkov O."/>
            <person name="Currie B.J."/>
            <person name="Daligault H.E."/>
            <person name="Davenport K.W."/>
            <person name="Davis C."/>
            <person name="Gleasner C.D."/>
            <person name="Johnson S.L."/>
            <person name="Kaestli M."/>
            <person name="Koren S."/>
            <person name="Kunde Y.A."/>
            <person name="Mayo M."/>
            <person name="McMurry K.K."/>
            <person name="Price E.P."/>
            <person name="Reitenga K.G."/>
            <person name="Robison R."/>
            <person name="Rosovitz M.J."/>
            <person name="Sarovich D.S."/>
            <person name="Teshima H."/>
        </authorList>
    </citation>
    <scope>NUCLEOTIDE SEQUENCE [LARGE SCALE GENOMIC DNA]</scope>
    <source>
        <strain evidence="2 3">MSHR44</strain>
    </source>
</reference>
<sequence length="282" mass="30585">MQNPPNSSGSFGFIFMNRHWPSIRRIKLADNRRGVVIGSIESASAAALGSAHAASASPSRRRPASPRIESAGAGHAASRTPHAAWRMARVACRVSRVACRVSRAAHRRDAPPARRTQARVRGGPSARRPGRVPERRDIGWPHRSAPLFHPTTRMNVSTSAICPMSTGSRSDLDHPAASGARCPKTSIRHLPPAHEATRAAWAAHACAHMDSPARARGELRACRAPRARPPCRSSSRRAGRSAPAAPRRARRRRPRAASPCLARPIRSYPSGRPDKRPRSDRG</sequence>
<accession>A0AA40JE59</accession>
<feature type="region of interest" description="Disordered" evidence="1">
    <location>
        <begin position="165"/>
        <end position="187"/>
    </location>
</feature>
<dbReference type="AlphaFoldDB" id="A0AA40JE59"/>
<evidence type="ECO:0000313" key="2">
    <source>
        <dbReference type="EMBL" id="KGX10648.1"/>
    </source>
</evidence>
<comment type="caution">
    <text evidence="2">The sequence shown here is derived from an EMBL/GenBank/DDBJ whole genome shotgun (WGS) entry which is preliminary data.</text>
</comment>
<proteinExistence type="predicted"/>
<feature type="compositionally biased region" description="Basic and acidic residues" evidence="1">
    <location>
        <begin position="272"/>
        <end position="282"/>
    </location>
</feature>
<evidence type="ECO:0000313" key="3">
    <source>
        <dbReference type="Proteomes" id="UP000030475"/>
    </source>
</evidence>
<feature type="region of interest" description="Disordered" evidence="1">
    <location>
        <begin position="105"/>
        <end position="146"/>
    </location>
</feature>
<dbReference type="EMBL" id="JQIM01000009">
    <property type="protein sequence ID" value="KGX10648.1"/>
    <property type="molecule type" value="Genomic_DNA"/>
</dbReference>
<feature type="compositionally biased region" description="Basic and acidic residues" evidence="1">
    <location>
        <begin position="131"/>
        <end position="140"/>
    </location>
</feature>
<evidence type="ECO:0000256" key="1">
    <source>
        <dbReference type="SAM" id="MobiDB-lite"/>
    </source>
</evidence>
<feature type="region of interest" description="Disordered" evidence="1">
    <location>
        <begin position="52"/>
        <end position="80"/>
    </location>
</feature>
<name>A0AA40JE59_BURPE</name>
<gene>
    <name evidence="2" type="ORF">Y036_3769</name>
</gene>
<feature type="region of interest" description="Disordered" evidence="1">
    <location>
        <begin position="220"/>
        <end position="282"/>
    </location>
</feature>
<dbReference type="Proteomes" id="UP000030475">
    <property type="component" value="Unassembled WGS sequence"/>
</dbReference>
<protein>
    <submittedName>
        <fullName evidence="2">Uncharacterized protein</fullName>
    </submittedName>
</protein>
<organism evidence="2 3">
    <name type="scientific">Burkholderia pseudomallei</name>
    <name type="common">Pseudomonas pseudomallei</name>
    <dbReference type="NCBI Taxonomy" id="28450"/>
    <lineage>
        <taxon>Bacteria</taxon>
        <taxon>Pseudomonadati</taxon>
        <taxon>Pseudomonadota</taxon>
        <taxon>Betaproteobacteria</taxon>
        <taxon>Burkholderiales</taxon>
        <taxon>Burkholderiaceae</taxon>
        <taxon>Burkholderia</taxon>
        <taxon>pseudomallei group</taxon>
    </lineage>
</organism>